<keyword evidence="3" id="KW-0146">Chitin degradation</keyword>
<dbReference type="PROSITE" id="PS51910">
    <property type="entry name" value="GH18_2"/>
    <property type="match status" value="1"/>
</dbReference>
<dbReference type="EMBL" id="LCIE01000001">
    <property type="protein sequence ID" value="KKT49864.1"/>
    <property type="molecule type" value="Genomic_DNA"/>
</dbReference>
<keyword evidence="3" id="KW-0119">Carbohydrate metabolism</keyword>
<gene>
    <name evidence="6" type="ORF">UW41_C0001G0010</name>
</gene>
<feature type="signal peptide" evidence="4">
    <location>
        <begin position="1"/>
        <end position="23"/>
    </location>
</feature>
<comment type="caution">
    <text evidence="6">The sequence shown here is derived from an EMBL/GenBank/DDBJ whole genome shotgun (WGS) entry which is preliminary data.</text>
</comment>
<dbReference type="Proteomes" id="UP000034172">
    <property type="component" value="Unassembled WGS sequence"/>
</dbReference>
<dbReference type="GO" id="GO:0005576">
    <property type="term" value="C:extracellular region"/>
    <property type="evidence" value="ECO:0007669"/>
    <property type="project" value="TreeGrafter"/>
</dbReference>
<evidence type="ECO:0000313" key="7">
    <source>
        <dbReference type="Proteomes" id="UP000034172"/>
    </source>
</evidence>
<dbReference type="PANTHER" id="PTHR11177">
    <property type="entry name" value="CHITINASE"/>
    <property type="match status" value="1"/>
</dbReference>
<dbReference type="PATRIC" id="fig|1618392.3.peg.10"/>
<evidence type="ECO:0000256" key="1">
    <source>
        <dbReference type="ARBA" id="ARBA00000822"/>
    </source>
</evidence>
<evidence type="ECO:0000259" key="5">
    <source>
        <dbReference type="PROSITE" id="PS51910"/>
    </source>
</evidence>
<evidence type="ECO:0000256" key="3">
    <source>
        <dbReference type="ARBA" id="ARBA00023024"/>
    </source>
</evidence>
<dbReference type="GO" id="GO:0005975">
    <property type="term" value="P:carbohydrate metabolic process"/>
    <property type="evidence" value="ECO:0007669"/>
    <property type="project" value="InterPro"/>
</dbReference>
<keyword evidence="6" id="KW-0378">Hydrolase</keyword>
<feature type="chain" id="PRO_5002538190" description="chitinase" evidence="4">
    <location>
        <begin position="24"/>
        <end position="405"/>
    </location>
</feature>
<evidence type="ECO:0000256" key="2">
    <source>
        <dbReference type="ARBA" id="ARBA00012729"/>
    </source>
</evidence>
<dbReference type="GO" id="GO:0006032">
    <property type="term" value="P:chitin catabolic process"/>
    <property type="evidence" value="ECO:0007669"/>
    <property type="project" value="UniProtKB-KW"/>
</dbReference>
<dbReference type="AlphaFoldDB" id="A0A0G1KPH3"/>
<keyword evidence="3" id="KW-0624">Polysaccharide degradation</keyword>
<dbReference type="InterPro" id="IPR029070">
    <property type="entry name" value="Chitinase_insertion_sf"/>
</dbReference>
<comment type="catalytic activity">
    <reaction evidence="1">
        <text>Random endo-hydrolysis of N-acetyl-beta-D-glucosaminide (1-&gt;4)-beta-linkages in chitin and chitodextrins.</text>
        <dbReference type="EC" id="3.2.1.14"/>
    </reaction>
</comment>
<dbReference type="InterPro" id="IPR001223">
    <property type="entry name" value="Glyco_hydro18_cat"/>
</dbReference>
<dbReference type="InterPro" id="IPR050314">
    <property type="entry name" value="Glycosyl_Hydrlase_18"/>
</dbReference>
<dbReference type="GO" id="GO:0008061">
    <property type="term" value="F:chitin binding"/>
    <property type="evidence" value="ECO:0007669"/>
    <property type="project" value="InterPro"/>
</dbReference>
<keyword evidence="4" id="KW-0732">Signal</keyword>
<dbReference type="STRING" id="1618392.UW41_C0001G0010"/>
<dbReference type="SMART" id="SM00636">
    <property type="entry name" value="Glyco_18"/>
    <property type="match status" value="1"/>
</dbReference>
<dbReference type="PANTHER" id="PTHR11177:SF317">
    <property type="entry name" value="CHITINASE 12-RELATED"/>
    <property type="match status" value="1"/>
</dbReference>
<dbReference type="EC" id="3.2.1.14" evidence="2"/>
<name>A0A0G1KPH3_9BACT</name>
<evidence type="ECO:0000313" key="6">
    <source>
        <dbReference type="EMBL" id="KKT49864.1"/>
    </source>
</evidence>
<dbReference type="Gene3D" id="3.20.20.80">
    <property type="entry name" value="Glycosidases"/>
    <property type="match status" value="1"/>
</dbReference>
<sequence>MLRKIRKFFLLLGLIFSSITAFAVWQNALPLVSPVALIEVMTGNAPSAKSNKVVYGFFPYWNLKVVDNLNIGFLTHFAYFAVDLNPDGSINKMNSKKEQEPGWNKLHSNSFNKLLYQTKLLGQKSVLTVTAMKPELIDSLVTDQSAFSTAIKSIVEIYRDKKFDDINVDFEYVGTPDHTTRDSFTSFVINLKNSCIIINQKCQIDVDIFADSAEKYRLWDLSSLNPHVNHFIVMAYDYFRKSSTQAGPVAPITGKCNPATPSGSPCLEQDIITHISQITKVLPPEKILLGIPFYGYEWQTAGTEYLANTYPKTGALASYQRIQSLFFDPEISSLSAQWSSVSLSPYITYTKNDKVYQIQFENPQSLEQKIKFVKSANLGGIAIWALGYETPYNDLWLPIKALSTP</sequence>
<dbReference type="InterPro" id="IPR011583">
    <property type="entry name" value="Chitinase_II/V-like_cat"/>
</dbReference>
<accession>A0A0G1KPH3</accession>
<dbReference type="GO" id="GO:0008843">
    <property type="term" value="F:endochitinase activity"/>
    <property type="evidence" value="ECO:0007669"/>
    <property type="project" value="UniProtKB-EC"/>
</dbReference>
<evidence type="ECO:0000256" key="4">
    <source>
        <dbReference type="SAM" id="SignalP"/>
    </source>
</evidence>
<organism evidence="6 7">
    <name type="scientific">Candidatus Collierbacteria bacterium GW2011_GWC2_44_18</name>
    <dbReference type="NCBI Taxonomy" id="1618392"/>
    <lineage>
        <taxon>Bacteria</taxon>
        <taxon>Candidatus Collieribacteriota</taxon>
    </lineage>
</organism>
<dbReference type="Pfam" id="PF00704">
    <property type="entry name" value="Glyco_hydro_18"/>
    <property type="match status" value="1"/>
</dbReference>
<feature type="domain" description="GH18" evidence="5">
    <location>
        <begin position="52"/>
        <end position="405"/>
    </location>
</feature>
<protein>
    <recommendedName>
        <fullName evidence="2">chitinase</fullName>
        <ecNumber evidence="2">3.2.1.14</ecNumber>
    </recommendedName>
</protein>
<reference evidence="6 7" key="1">
    <citation type="journal article" date="2015" name="Nature">
        <title>rRNA introns, odd ribosomes, and small enigmatic genomes across a large radiation of phyla.</title>
        <authorList>
            <person name="Brown C.T."/>
            <person name="Hug L.A."/>
            <person name="Thomas B.C."/>
            <person name="Sharon I."/>
            <person name="Castelle C.J."/>
            <person name="Singh A."/>
            <person name="Wilkins M.J."/>
            <person name="Williams K.H."/>
            <person name="Banfield J.F."/>
        </authorList>
    </citation>
    <scope>NUCLEOTIDE SEQUENCE [LARGE SCALE GENOMIC DNA]</scope>
</reference>
<dbReference type="InterPro" id="IPR017853">
    <property type="entry name" value="GH"/>
</dbReference>
<dbReference type="SUPFAM" id="SSF51445">
    <property type="entry name" value="(Trans)glycosidases"/>
    <property type="match status" value="1"/>
</dbReference>
<dbReference type="Gene3D" id="3.10.50.10">
    <property type="match status" value="1"/>
</dbReference>
<proteinExistence type="predicted"/>